<keyword evidence="3" id="KW-1185">Reference proteome</keyword>
<dbReference type="EMBL" id="AVOT02053642">
    <property type="protein sequence ID" value="MBW0548427.1"/>
    <property type="molecule type" value="Genomic_DNA"/>
</dbReference>
<organism evidence="2 3">
    <name type="scientific">Austropuccinia psidii MF-1</name>
    <dbReference type="NCBI Taxonomy" id="1389203"/>
    <lineage>
        <taxon>Eukaryota</taxon>
        <taxon>Fungi</taxon>
        <taxon>Dikarya</taxon>
        <taxon>Basidiomycota</taxon>
        <taxon>Pucciniomycotina</taxon>
        <taxon>Pucciniomycetes</taxon>
        <taxon>Pucciniales</taxon>
        <taxon>Sphaerophragmiaceae</taxon>
        <taxon>Austropuccinia</taxon>
    </lineage>
</organism>
<dbReference type="AlphaFoldDB" id="A0A9Q3IR02"/>
<feature type="region of interest" description="Disordered" evidence="1">
    <location>
        <begin position="34"/>
        <end position="97"/>
    </location>
</feature>
<feature type="compositionally biased region" description="Basic and acidic residues" evidence="1">
    <location>
        <begin position="77"/>
        <end position="97"/>
    </location>
</feature>
<dbReference type="Proteomes" id="UP000765509">
    <property type="component" value="Unassembled WGS sequence"/>
</dbReference>
<feature type="compositionally biased region" description="Basic and acidic residues" evidence="1">
    <location>
        <begin position="34"/>
        <end position="51"/>
    </location>
</feature>
<evidence type="ECO:0000313" key="2">
    <source>
        <dbReference type="EMBL" id="MBW0548427.1"/>
    </source>
</evidence>
<sequence length="97" mass="11096">MSSYLHIKSFLGQEKTIELLGGWSPLSCKDKVKKEKELAEEPKSFIHRPDEGTGNDSSFGDRSPSDIYQLQKYPKTSPKDLRRNREVSRAIKAREKA</sequence>
<gene>
    <name evidence="2" type="ORF">O181_088142</name>
</gene>
<accession>A0A9Q3IR02</accession>
<protein>
    <submittedName>
        <fullName evidence="2">Uncharacterized protein</fullName>
    </submittedName>
</protein>
<evidence type="ECO:0000256" key="1">
    <source>
        <dbReference type="SAM" id="MobiDB-lite"/>
    </source>
</evidence>
<proteinExistence type="predicted"/>
<comment type="caution">
    <text evidence="2">The sequence shown here is derived from an EMBL/GenBank/DDBJ whole genome shotgun (WGS) entry which is preliminary data.</text>
</comment>
<evidence type="ECO:0000313" key="3">
    <source>
        <dbReference type="Proteomes" id="UP000765509"/>
    </source>
</evidence>
<reference evidence="2" key="1">
    <citation type="submission" date="2021-03" db="EMBL/GenBank/DDBJ databases">
        <title>Draft genome sequence of rust myrtle Austropuccinia psidii MF-1, a brazilian biotype.</title>
        <authorList>
            <person name="Quecine M.C."/>
            <person name="Pachon D.M.R."/>
            <person name="Bonatelli M.L."/>
            <person name="Correr F.H."/>
            <person name="Franceschini L.M."/>
            <person name="Leite T.F."/>
            <person name="Margarido G.R.A."/>
            <person name="Almeida C.A."/>
            <person name="Ferrarezi J.A."/>
            <person name="Labate C.A."/>
        </authorList>
    </citation>
    <scope>NUCLEOTIDE SEQUENCE</scope>
    <source>
        <strain evidence="2">MF-1</strain>
    </source>
</reference>
<name>A0A9Q3IR02_9BASI</name>